<evidence type="ECO:0000256" key="4">
    <source>
        <dbReference type="ARBA" id="ARBA00023235"/>
    </source>
</evidence>
<dbReference type="Proteomes" id="UP001055101">
    <property type="component" value="Unassembled WGS sequence"/>
</dbReference>
<comment type="function">
    <text evidence="5">Catalyzes the interconversion of 2-phosphoglycerate and 3-phosphoglycerate.</text>
</comment>
<proteinExistence type="inferred from homology"/>
<dbReference type="PROSITE" id="PS00175">
    <property type="entry name" value="PG_MUTASE"/>
    <property type="match status" value="1"/>
</dbReference>
<keyword evidence="7" id="KW-1185">Reference proteome</keyword>
<evidence type="ECO:0000256" key="1">
    <source>
        <dbReference type="ARBA" id="ARBA00006717"/>
    </source>
</evidence>
<dbReference type="EMBL" id="BPRA01000006">
    <property type="protein sequence ID" value="GJE54850.1"/>
    <property type="molecule type" value="Genomic_DNA"/>
</dbReference>
<dbReference type="CDD" id="cd07067">
    <property type="entry name" value="HP_PGM_like"/>
    <property type="match status" value="1"/>
</dbReference>
<evidence type="ECO:0000313" key="6">
    <source>
        <dbReference type="EMBL" id="GJE54850.1"/>
    </source>
</evidence>
<dbReference type="Gene3D" id="3.40.50.1240">
    <property type="entry name" value="Phosphoglycerate mutase-like"/>
    <property type="match status" value="1"/>
</dbReference>
<evidence type="ECO:0000256" key="2">
    <source>
        <dbReference type="ARBA" id="ARBA00022432"/>
    </source>
</evidence>
<evidence type="ECO:0000256" key="3">
    <source>
        <dbReference type="ARBA" id="ARBA00023152"/>
    </source>
</evidence>
<keyword evidence="4" id="KW-0413">Isomerase</keyword>
<reference evidence="6" key="2">
    <citation type="submission" date="2021-08" db="EMBL/GenBank/DDBJ databases">
        <authorList>
            <person name="Tani A."/>
            <person name="Ola A."/>
            <person name="Ogura Y."/>
            <person name="Katsura K."/>
            <person name="Hayashi T."/>
        </authorList>
    </citation>
    <scope>NUCLEOTIDE SEQUENCE</scope>
    <source>
        <strain evidence="6">DSM 23674</strain>
    </source>
</reference>
<reference evidence="6" key="1">
    <citation type="journal article" date="2021" name="Front. Microbiol.">
        <title>Comprehensive Comparative Genomics and Phenotyping of Methylobacterium Species.</title>
        <authorList>
            <person name="Alessa O."/>
            <person name="Ogura Y."/>
            <person name="Fujitani Y."/>
            <person name="Takami H."/>
            <person name="Hayashi T."/>
            <person name="Sahin N."/>
            <person name="Tani A."/>
        </authorList>
    </citation>
    <scope>NUCLEOTIDE SEQUENCE</scope>
    <source>
        <strain evidence="6">DSM 23674</strain>
    </source>
</reference>
<comment type="caution">
    <text evidence="6">The sequence shown here is derived from an EMBL/GenBank/DDBJ whole genome shotgun (WGS) entry which is preliminary data.</text>
</comment>
<evidence type="ECO:0000313" key="7">
    <source>
        <dbReference type="Proteomes" id="UP001055101"/>
    </source>
</evidence>
<accession>A0ABQ4THJ1</accession>
<dbReference type="NCBIfam" id="TIGR01258">
    <property type="entry name" value="pgm_1"/>
    <property type="match status" value="1"/>
</dbReference>
<sequence>MRDMAPAPRRRLVLMRHGESEANSAGLFTGRLDPPLTFDGGAEADAVGRYLMEKGCRIDFAISSPLLRTVDSCRRVLAAAGMSDVRMRLCSGIVERDYGDLSGLSRASASIRWGADQVDRWRRSYTAVPPGGESLRDTVSRVVPAYLREILPCAMRGTTLVVGHGNSLRALIMALEDLTPEQIEDLELPPAGIRSYDLADDTTIVVSGPLGEAAPARVATGH</sequence>
<dbReference type="SMART" id="SM00855">
    <property type="entry name" value="PGAM"/>
    <property type="match status" value="1"/>
</dbReference>
<dbReference type="PANTHER" id="PTHR11931">
    <property type="entry name" value="PHOSPHOGLYCERATE MUTASE"/>
    <property type="match status" value="1"/>
</dbReference>
<name>A0ABQ4THJ1_9HYPH</name>
<gene>
    <name evidence="6" type="primary">gpmA_1</name>
    <name evidence="6" type="ORF">EKPJFOCH_1335</name>
</gene>
<comment type="pathway">
    <text evidence="5">Carbohydrate degradation; glycolysis; pyruvate from D-glyceraldehyde 3-phosphate: step 3/5.</text>
</comment>
<dbReference type="Pfam" id="PF00300">
    <property type="entry name" value="His_Phos_1"/>
    <property type="match status" value="1"/>
</dbReference>
<comment type="catalytic activity">
    <reaction evidence="5">
        <text>(2R)-2-phosphoglycerate = (2R)-3-phosphoglycerate</text>
        <dbReference type="Rhea" id="RHEA:15901"/>
        <dbReference type="ChEBI" id="CHEBI:58272"/>
        <dbReference type="ChEBI" id="CHEBI:58289"/>
        <dbReference type="EC" id="5.4.2.11"/>
    </reaction>
</comment>
<dbReference type="InterPro" id="IPR029033">
    <property type="entry name" value="His_PPase_superfam"/>
</dbReference>
<protein>
    <recommendedName>
        <fullName evidence="5">2,3-bisphosphoglycerate-dependent phosphoglycerate mutase</fullName>
        <ecNumber evidence="5">5.4.2.11</ecNumber>
    </recommendedName>
</protein>
<dbReference type="EC" id="5.4.2.11" evidence="5"/>
<dbReference type="InterPro" id="IPR005952">
    <property type="entry name" value="Phosphogly_mut1"/>
</dbReference>
<organism evidence="6 7">
    <name type="scientific">Methylobacterium thuringiense</name>
    <dbReference type="NCBI Taxonomy" id="1003091"/>
    <lineage>
        <taxon>Bacteria</taxon>
        <taxon>Pseudomonadati</taxon>
        <taxon>Pseudomonadota</taxon>
        <taxon>Alphaproteobacteria</taxon>
        <taxon>Hyphomicrobiales</taxon>
        <taxon>Methylobacteriaceae</taxon>
        <taxon>Methylobacterium</taxon>
    </lineage>
</organism>
<dbReference type="InterPro" id="IPR001345">
    <property type="entry name" value="PG/BPGM_mutase_AS"/>
</dbReference>
<dbReference type="PIRSF" id="PIRSF000709">
    <property type="entry name" value="6PFK_2-Ptase"/>
    <property type="match status" value="1"/>
</dbReference>
<dbReference type="InterPro" id="IPR013078">
    <property type="entry name" value="His_Pase_superF_clade-1"/>
</dbReference>
<evidence type="ECO:0000256" key="5">
    <source>
        <dbReference type="RuleBase" id="RU004512"/>
    </source>
</evidence>
<keyword evidence="3" id="KW-0324">Glycolysis</keyword>
<keyword evidence="2" id="KW-0312">Gluconeogenesis</keyword>
<dbReference type="SUPFAM" id="SSF53254">
    <property type="entry name" value="Phosphoglycerate mutase-like"/>
    <property type="match status" value="1"/>
</dbReference>
<comment type="similarity">
    <text evidence="1">Belongs to the phosphoglycerate mutase family. BPG-dependent PGAM subfamily.</text>
</comment>